<dbReference type="GO" id="GO:0160148">
    <property type="term" value="F:tRNA pseudouridine(55) synthase activity"/>
    <property type="evidence" value="ECO:0007669"/>
    <property type="project" value="UniProtKB-EC"/>
</dbReference>
<dbReference type="PANTHER" id="PTHR21568:SF0">
    <property type="entry name" value="TRNA PSEUDOURIDINE SYNTHASE PUS10"/>
    <property type="match status" value="1"/>
</dbReference>
<keyword evidence="4" id="KW-0413">Isomerase</keyword>
<evidence type="ECO:0000256" key="2">
    <source>
        <dbReference type="ARBA" id="ARBA00012787"/>
    </source>
</evidence>
<keyword evidence="3" id="KW-0819">tRNA processing</keyword>
<reference evidence="9" key="1">
    <citation type="submission" date="2014-05" db="EMBL/GenBank/DDBJ databases">
        <title>The transcriptome of the halophilic microalga Tetraselmis sp. GSL018 isolated from the Great Salt Lake, Utah.</title>
        <authorList>
            <person name="Jinkerson R.E."/>
            <person name="D'Adamo S."/>
            <person name="Posewitz M.C."/>
        </authorList>
    </citation>
    <scope>NUCLEOTIDE SEQUENCE</scope>
    <source>
        <strain evidence="9">GSL018</strain>
    </source>
</reference>
<dbReference type="InterPro" id="IPR020103">
    <property type="entry name" value="PsdUridine_synth_cat_dom_sf"/>
</dbReference>
<organism evidence="9">
    <name type="scientific">Tetraselmis sp. GSL018</name>
    <dbReference type="NCBI Taxonomy" id="582737"/>
    <lineage>
        <taxon>Eukaryota</taxon>
        <taxon>Viridiplantae</taxon>
        <taxon>Chlorophyta</taxon>
        <taxon>core chlorophytes</taxon>
        <taxon>Chlorodendrophyceae</taxon>
        <taxon>Chlorodendrales</taxon>
        <taxon>Chlorodendraceae</taxon>
        <taxon>Tetraselmis</taxon>
    </lineage>
</organism>
<evidence type="ECO:0000313" key="9">
    <source>
        <dbReference type="EMBL" id="JAC67972.1"/>
    </source>
</evidence>
<feature type="domain" description="Pus10-like C-terminal" evidence="8">
    <location>
        <begin position="19"/>
        <end position="250"/>
    </location>
</feature>
<dbReference type="GO" id="GO:0031119">
    <property type="term" value="P:tRNA pseudouridine synthesis"/>
    <property type="evidence" value="ECO:0007669"/>
    <property type="project" value="UniProtKB-ARBA"/>
</dbReference>
<evidence type="ECO:0000256" key="3">
    <source>
        <dbReference type="ARBA" id="ARBA00022694"/>
    </source>
</evidence>
<gene>
    <name evidence="9" type="primary">PUS10</name>
    <name evidence="9" type="ORF">TSPGSL018_9827</name>
</gene>
<name>A0A061R4X6_9CHLO</name>
<dbReference type="Pfam" id="PF21238">
    <property type="entry name" value="Pus10_C"/>
    <property type="match status" value="1"/>
</dbReference>
<dbReference type="PANTHER" id="PTHR21568">
    <property type="entry name" value="TRNA PSEUDOURIDINE SYNTHASE PUS10"/>
    <property type="match status" value="1"/>
</dbReference>
<evidence type="ECO:0000256" key="4">
    <source>
        <dbReference type="ARBA" id="ARBA00023235"/>
    </source>
</evidence>
<dbReference type="SUPFAM" id="SSF55120">
    <property type="entry name" value="Pseudouridine synthase"/>
    <property type="match status" value="1"/>
</dbReference>
<proteinExistence type="inferred from homology"/>
<dbReference type="FunFam" id="3.30.70.2510:FF:000001">
    <property type="entry name" value="tRNA pseudouridine synthase Pus10"/>
    <property type="match status" value="1"/>
</dbReference>
<dbReference type="InterPro" id="IPR048741">
    <property type="entry name" value="Pus10-like_C"/>
</dbReference>
<evidence type="ECO:0000256" key="6">
    <source>
        <dbReference type="ARBA" id="ARBA00079393"/>
    </source>
</evidence>
<evidence type="ECO:0000256" key="7">
    <source>
        <dbReference type="ARBA" id="ARBA00083669"/>
    </source>
</evidence>
<feature type="non-terminal residue" evidence="9">
    <location>
        <position position="1"/>
    </location>
</feature>
<comment type="similarity">
    <text evidence="1">Belongs to the pseudouridine synthase Pus10 family.</text>
</comment>
<dbReference type="EC" id="5.4.99.25" evidence="2"/>
<dbReference type="GO" id="GO:0003723">
    <property type="term" value="F:RNA binding"/>
    <property type="evidence" value="ECO:0007669"/>
    <property type="project" value="InterPro"/>
</dbReference>
<protein>
    <recommendedName>
        <fullName evidence="2">tRNA pseudouridine(55) synthase</fullName>
        <ecNumber evidence="2">5.4.99.25</ecNumber>
    </recommendedName>
    <alternativeName>
        <fullName evidence="7">tRNA pseudouridine 55 synthase</fullName>
    </alternativeName>
    <alternativeName>
        <fullName evidence="5">tRNA pseudouridylate synthase</fullName>
    </alternativeName>
    <alternativeName>
        <fullName evidence="6">tRNA-uridine isomerase</fullName>
    </alternativeName>
</protein>
<evidence type="ECO:0000259" key="8">
    <source>
        <dbReference type="Pfam" id="PF21238"/>
    </source>
</evidence>
<dbReference type="FunFam" id="3.30.70.3190:FF:000001">
    <property type="entry name" value="tRNA pseudouridine synthase Pus10"/>
    <property type="match status" value="1"/>
</dbReference>
<sequence length="255" mass="28355">ALRCARRAEGGAPGGALLLGGRYRKLRRDLSQSPWLIGGEQKGGGSVQEVIESWAAPALRADSFKFVAAGREDLDVRMLGRGRPFILEVFNPRSRPPSADEWRERSRQLADAGRGVEVLSFQSVSRELYGRMKEGESEKEKTYGALVWTSRALSEEDVDLISNTKDLAIQQATPVRVLHRRAALTRERSIIEMRCHPIPGRPNYAFLVLRTSAGTYIKEFVHGDFGRTLPNLGSLLGCSAEILQLDVLDIHLDFL</sequence>
<dbReference type="Gene3D" id="3.30.70.2510">
    <property type="match status" value="1"/>
</dbReference>
<accession>A0A061R4X6</accession>
<dbReference type="InterPro" id="IPR039894">
    <property type="entry name" value="Pus10-like"/>
</dbReference>
<dbReference type="EMBL" id="GBEZ01018466">
    <property type="protein sequence ID" value="JAC67972.1"/>
    <property type="molecule type" value="Transcribed_RNA"/>
</dbReference>
<dbReference type="Gene3D" id="3.30.70.3190">
    <property type="match status" value="1"/>
</dbReference>
<evidence type="ECO:0000256" key="1">
    <source>
        <dbReference type="ARBA" id="ARBA00009652"/>
    </source>
</evidence>
<evidence type="ECO:0000256" key="5">
    <source>
        <dbReference type="ARBA" id="ARBA00075270"/>
    </source>
</evidence>
<dbReference type="AlphaFoldDB" id="A0A061R4X6"/>